<evidence type="ECO:0000313" key="5">
    <source>
        <dbReference type="Proteomes" id="UP001055115"/>
    </source>
</evidence>
<protein>
    <submittedName>
        <fullName evidence="4">Aldehyde reductase 2</fullName>
    </submittedName>
</protein>
<dbReference type="PANTHER" id="PTHR10366:SF562">
    <property type="entry name" value="ALDEHYDE REDUCTASE II (AFU_ORTHOLOGUE AFUA_1G11360)"/>
    <property type="match status" value="1"/>
</dbReference>
<dbReference type="GeneID" id="73330703"/>
<dbReference type="Gene3D" id="3.40.50.720">
    <property type="entry name" value="NAD(P)-binding Rossmann-like Domain"/>
    <property type="match status" value="1"/>
</dbReference>
<gene>
    <name evidence="4" type="ORF">ColSpa_09901</name>
</gene>
<feature type="domain" description="NAD-dependent epimerase/dehydratase" evidence="3">
    <location>
        <begin position="14"/>
        <end position="258"/>
    </location>
</feature>
<sequence>MSDLTALPKGSLLLVTGANGYIGSHVVNTLLGLGYRVRGTVRSDRPWLTELFKSKHGEGVYEQYIVKNLDDPEALGQAMNGVAGVAHVASDVSFTDDPNAIIPWVIKATESALAAAAKQPSVKRFVLTSSAFAASMPIPDKKGVYIDENSYNEAAVKAAWDPNTPQEIKAAMVYSASKTEGERAAWKWVEENKPGYVFNTILPNFNTGEILHPEIGGSTMGFARNLLKGEIGMLKVFMPQYYVDVVDVARLHAIALLAEPVKSQRIWGSAEQVTTGDFIDIVRELRPDNKLIPEKPESEGKDLSEVPPAAKAGALLQKYFGQGWTPLKESLEAGIRDL</sequence>
<dbReference type="SUPFAM" id="SSF51735">
    <property type="entry name" value="NAD(P)-binding Rossmann-fold domains"/>
    <property type="match status" value="1"/>
</dbReference>
<organism evidence="4 5">
    <name type="scientific">Colletotrichum spaethianum</name>
    <dbReference type="NCBI Taxonomy" id="700344"/>
    <lineage>
        <taxon>Eukaryota</taxon>
        <taxon>Fungi</taxon>
        <taxon>Dikarya</taxon>
        <taxon>Ascomycota</taxon>
        <taxon>Pezizomycotina</taxon>
        <taxon>Sordariomycetes</taxon>
        <taxon>Hypocreomycetidae</taxon>
        <taxon>Glomerellales</taxon>
        <taxon>Glomerellaceae</taxon>
        <taxon>Colletotrichum</taxon>
        <taxon>Colletotrichum spaethianum species complex</taxon>
    </lineage>
</organism>
<dbReference type="Pfam" id="PF01370">
    <property type="entry name" value="Epimerase"/>
    <property type="match status" value="1"/>
</dbReference>
<dbReference type="Proteomes" id="UP001055115">
    <property type="component" value="Unassembled WGS sequence"/>
</dbReference>
<dbReference type="InterPro" id="IPR036291">
    <property type="entry name" value="NAD(P)-bd_dom_sf"/>
</dbReference>
<comment type="caution">
    <text evidence="4">The sequence shown here is derived from an EMBL/GenBank/DDBJ whole genome shotgun (WGS) entry which is preliminary data.</text>
</comment>
<dbReference type="AlphaFoldDB" id="A0AA37PCN6"/>
<dbReference type="InterPro" id="IPR001509">
    <property type="entry name" value="Epimerase_deHydtase"/>
</dbReference>
<dbReference type="PANTHER" id="PTHR10366">
    <property type="entry name" value="NAD DEPENDENT EPIMERASE/DEHYDRATASE"/>
    <property type="match status" value="1"/>
</dbReference>
<keyword evidence="5" id="KW-1185">Reference proteome</keyword>
<name>A0AA37PCN6_9PEZI</name>
<evidence type="ECO:0000259" key="3">
    <source>
        <dbReference type="Pfam" id="PF01370"/>
    </source>
</evidence>
<dbReference type="RefSeq" id="XP_049132070.1">
    <property type="nucleotide sequence ID" value="XM_049276113.1"/>
</dbReference>
<reference evidence="4 5" key="1">
    <citation type="submission" date="2022-03" db="EMBL/GenBank/DDBJ databases">
        <title>Genome data of Colletotrichum spp.</title>
        <authorList>
            <person name="Utami Y.D."/>
            <person name="Hiruma K."/>
        </authorList>
    </citation>
    <scope>NUCLEOTIDE SEQUENCE [LARGE SCALE GENOMIC DNA]</scope>
    <source>
        <strain evidence="4 5">MAFF 239500</strain>
    </source>
</reference>
<dbReference type="GO" id="GO:0016616">
    <property type="term" value="F:oxidoreductase activity, acting on the CH-OH group of donors, NAD or NADP as acceptor"/>
    <property type="evidence" value="ECO:0007669"/>
    <property type="project" value="TreeGrafter"/>
</dbReference>
<evidence type="ECO:0000256" key="2">
    <source>
        <dbReference type="ARBA" id="ARBA00023445"/>
    </source>
</evidence>
<accession>A0AA37PCN6</accession>
<keyword evidence="1" id="KW-0560">Oxidoreductase</keyword>
<proteinExistence type="inferred from homology"/>
<dbReference type="InterPro" id="IPR050425">
    <property type="entry name" value="NAD(P)_dehydrat-like"/>
</dbReference>
<dbReference type="EMBL" id="BQXU01000031">
    <property type="protein sequence ID" value="GKT49720.1"/>
    <property type="molecule type" value="Genomic_DNA"/>
</dbReference>
<evidence type="ECO:0000313" key="4">
    <source>
        <dbReference type="EMBL" id="GKT49720.1"/>
    </source>
</evidence>
<comment type="similarity">
    <text evidence="2">Belongs to the NAD(P)-dependent epimerase/dehydratase family. Dihydroflavonol-4-reductase subfamily.</text>
</comment>
<evidence type="ECO:0000256" key="1">
    <source>
        <dbReference type="ARBA" id="ARBA00023002"/>
    </source>
</evidence>